<reference evidence="2" key="1">
    <citation type="submission" date="2020-04" db="EMBL/GenBank/DDBJ databases">
        <title>Genome Assembly and Annotation of Botryosphaeria dothidea sdau 11-99, a Latent Pathogen of Apple Fruit Ring Rot in China.</title>
        <authorList>
            <person name="Yu C."/>
            <person name="Diao Y."/>
            <person name="Lu Q."/>
            <person name="Zhao J."/>
            <person name="Cui S."/>
            <person name="Peng C."/>
            <person name="He B."/>
            <person name="Liu H."/>
        </authorList>
    </citation>
    <scope>NUCLEOTIDE SEQUENCE [LARGE SCALE GENOMIC DNA]</scope>
    <source>
        <strain evidence="2">Sdau11-99</strain>
    </source>
</reference>
<feature type="compositionally biased region" description="Polar residues" evidence="1">
    <location>
        <begin position="159"/>
        <end position="175"/>
    </location>
</feature>
<feature type="compositionally biased region" description="Basic residues" evidence="1">
    <location>
        <begin position="72"/>
        <end position="81"/>
    </location>
</feature>
<gene>
    <name evidence="2" type="ORF">GTA08_BOTSDO00556</name>
</gene>
<protein>
    <submittedName>
        <fullName evidence="2">Uncharacterized protein</fullName>
    </submittedName>
</protein>
<accession>A0A8H4NGI0</accession>
<proteinExistence type="predicted"/>
<feature type="region of interest" description="Disordered" evidence="1">
    <location>
        <begin position="1"/>
        <end position="47"/>
    </location>
</feature>
<dbReference type="EMBL" id="WWBZ02000001">
    <property type="protein sequence ID" value="KAF4314067.1"/>
    <property type="molecule type" value="Genomic_DNA"/>
</dbReference>
<feature type="region of interest" description="Disordered" evidence="1">
    <location>
        <begin position="59"/>
        <end position="230"/>
    </location>
</feature>
<dbReference type="OrthoDB" id="3935803at2759"/>
<keyword evidence="3" id="KW-1185">Reference proteome</keyword>
<comment type="caution">
    <text evidence="2">The sequence shown here is derived from an EMBL/GenBank/DDBJ whole genome shotgun (WGS) entry which is preliminary data.</text>
</comment>
<feature type="compositionally biased region" description="Polar residues" evidence="1">
    <location>
        <begin position="7"/>
        <end position="42"/>
    </location>
</feature>
<organism evidence="2 3">
    <name type="scientific">Botryosphaeria dothidea</name>
    <dbReference type="NCBI Taxonomy" id="55169"/>
    <lineage>
        <taxon>Eukaryota</taxon>
        <taxon>Fungi</taxon>
        <taxon>Dikarya</taxon>
        <taxon>Ascomycota</taxon>
        <taxon>Pezizomycotina</taxon>
        <taxon>Dothideomycetes</taxon>
        <taxon>Dothideomycetes incertae sedis</taxon>
        <taxon>Botryosphaeriales</taxon>
        <taxon>Botryosphaeriaceae</taxon>
        <taxon>Botryosphaeria</taxon>
    </lineage>
</organism>
<sequence>MPLMTRSAASEPNLSSRGRPSRTSSDLSIDSVMMSRSQNPSPNGRMVLQTRQVDFKPTVYTYDPSKAPALVGRKRPHRSYHSKPATRASSFVRSPHISTMVEEKEEDEHADSSSSSTKSHESDSSTQSQYLEMARTASNRMQQHEHEAPAPEIPARNPARNSISSHRTSMASNSEAKVDSMAPTPRSDSAETDGTTAVTAAEGRTESPGPKSKKRNWFGKKRAPGPIAAH</sequence>
<evidence type="ECO:0000313" key="3">
    <source>
        <dbReference type="Proteomes" id="UP000572817"/>
    </source>
</evidence>
<dbReference type="Proteomes" id="UP000572817">
    <property type="component" value="Unassembled WGS sequence"/>
</dbReference>
<dbReference type="AlphaFoldDB" id="A0A8H4NGI0"/>
<feature type="compositionally biased region" description="Basic residues" evidence="1">
    <location>
        <begin position="211"/>
        <end position="223"/>
    </location>
</feature>
<evidence type="ECO:0000313" key="2">
    <source>
        <dbReference type="EMBL" id="KAF4314067.1"/>
    </source>
</evidence>
<name>A0A8H4NGI0_9PEZI</name>
<evidence type="ECO:0000256" key="1">
    <source>
        <dbReference type="SAM" id="MobiDB-lite"/>
    </source>
</evidence>